<feature type="transmembrane region" description="Helical" evidence="8">
    <location>
        <begin position="674"/>
        <end position="697"/>
    </location>
</feature>
<keyword evidence="12" id="KW-1185">Reference proteome</keyword>
<comment type="caution">
    <text evidence="11">The sequence shown here is derived from an EMBL/GenBank/DDBJ whole genome shotgun (WGS) entry which is preliminary data.</text>
</comment>
<accession>A0AAV4SGR0</accession>
<evidence type="ECO:0000259" key="10">
    <source>
        <dbReference type="Pfam" id="PF16178"/>
    </source>
</evidence>
<evidence type="ECO:0000256" key="3">
    <source>
        <dbReference type="ARBA" id="ARBA00022475"/>
    </source>
</evidence>
<organism evidence="11 12">
    <name type="scientific">Caerostris darwini</name>
    <dbReference type="NCBI Taxonomy" id="1538125"/>
    <lineage>
        <taxon>Eukaryota</taxon>
        <taxon>Metazoa</taxon>
        <taxon>Ecdysozoa</taxon>
        <taxon>Arthropoda</taxon>
        <taxon>Chelicerata</taxon>
        <taxon>Arachnida</taxon>
        <taxon>Araneae</taxon>
        <taxon>Araneomorphae</taxon>
        <taxon>Entelegynae</taxon>
        <taxon>Araneoidea</taxon>
        <taxon>Araneidae</taxon>
        <taxon>Caerostris</taxon>
    </lineage>
</organism>
<dbReference type="Proteomes" id="UP001054837">
    <property type="component" value="Unassembled WGS sequence"/>
</dbReference>
<evidence type="ECO:0000256" key="8">
    <source>
        <dbReference type="RuleBase" id="RU280814"/>
    </source>
</evidence>
<evidence type="ECO:0000256" key="6">
    <source>
        <dbReference type="ARBA" id="ARBA00023136"/>
    </source>
</evidence>
<evidence type="ECO:0000256" key="1">
    <source>
        <dbReference type="ARBA" id="ARBA00004651"/>
    </source>
</evidence>
<dbReference type="GO" id="GO:0046983">
    <property type="term" value="F:protein dimerization activity"/>
    <property type="evidence" value="ECO:0007669"/>
    <property type="project" value="InterPro"/>
</dbReference>
<keyword evidence="4 8" id="KW-0812">Transmembrane</keyword>
<dbReference type="PANTHER" id="PTHR12308">
    <property type="entry name" value="ANOCTAMIN"/>
    <property type="match status" value="1"/>
</dbReference>
<dbReference type="GO" id="GO:0005886">
    <property type="term" value="C:plasma membrane"/>
    <property type="evidence" value="ECO:0007669"/>
    <property type="project" value="UniProtKB-SubCell"/>
</dbReference>
<evidence type="ECO:0000256" key="5">
    <source>
        <dbReference type="ARBA" id="ARBA00022989"/>
    </source>
</evidence>
<proteinExistence type="inferred from homology"/>
<dbReference type="EMBL" id="BPLQ01007708">
    <property type="protein sequence ID" value="GIY31677.1"/>
    <property type="molecule type" value="Genomic_DNA"/>
</dbReference>
<feature type="domain" description="Anoctamin dimerisation" evidence="10">
    <location>
        <begin position="7"/>
        <end position="195"/>
    </location>
</feature>
<feature type="transmembrane region" description="Helical" evidence="8">
    <location>
        <begin position="373"/>
        <end position="395"/>
    </location>
</feature>
<name>A0AAV4SGR0_9ARAC</name>
<feature type="domain" description="Anoctamin transmembrane" evidence="9">
    <location>
        <begin position="237"/>
        <end position="711"/>
    </location>
</feature>
<dbReference type="Pfam" id="PF16178">
    <property type="entry name" value="Anoct_dimer"/>
    <property type="match status" value="1"/>
</dbReference>
<keyword evidence="7" id="KW-0325">Glycoprotein</keyword>
<sequence>MLGTTSYVLVYEDPEYAVDERQQVSSTEIKMENLRRRFVVAIRKETLSVMEERVGKNIFVKISCPLEREYKEAEATRVELPLCGLNLDNPAEKEEALIEKKMKKIFNEDDITSYASAPFQRDCIELFTPRENDDGPLLWSAMRCLMVYNILSHINISRNRENGELPEKIGLTFLLMVGAFKDGFCLHDPSTMEPVSMQEIRGRNPNMVFEDLPDIDIRRSLSKKWGGFCKNPPIHDIRNYFGEKIAFYFAWVSTLITSLWIPAVLGLGVFIYGVCGRLDGVKDKGFMHMVDIIKLSSDNDLTPAFAAIICLWGTIFMEVWKRKQISLARKWYVDNFDQVETDRPQFHGTKREFNRFTSASILYYPFHKRLMKYFFSFSILLLMVMLVFISVTSVILYRVYMTISFCDEKDTACDLLHGTVLATLLNTLSIMILGRIYECIAVKLTEWENHQTLSEHNDALVIKLFAFQFANTYASLFYTAFFRRDFETETGILFLDKKYKDNCGSKENDNCMSLLSFQLLVLMIVKPFPKFMMDVLIPLIKKGLRHCKVNEIDDFTTDEGISKQSYLVREMLKPKAEDFRLGEFTEKMIQYGYLVLFAASFPLAPALALIFNVIDFRIDSRRLLWWNRRPTPHRDNDIGIWFHIIDFINVCGVISNAFLIAFNSQFGRDEPLHIKFAIIIGFEHFIFLIKFIISLIIPDVPTWVKNSQKKERYLLTYLLKQLKLKTSNCSISASEQCLLAEGSQNGDIQLNIIENKGSSIPKSRWSY</sequence>
<dbReference type="GO" id="GO:0005254">
    <property type="term" value="F:chloride channel activity"/>
    <property type="evidence" value="ECO:0007669"/>
    <property type="project" value="TreeGrafter"/>
</dbReference>
<feature type="transmembrane region" description="Helical" evidence="8">
    <location>
        <begin position="245"/>
        <end position="272"/>
    </location>
</feature>
<keyword evidence="3" id="KW-1003">Cell membrane</keyword>
<evidence type="ECO:0000256" key="7">
    <source>
        <dbReference type="ARBA" id="ARBA00023180"/>
    </source>
</evidence>
<evidence type="ECO:0000313" key="11">
    <source>
        <dbReference type="EMBL" id="GIY31677.1"/>
    </source>
</evidence>
<comment type="caution">
    <text evidence="8">Lacks conserved residue(s) required for the propagation of feature annotation.</text>
</comment>
<feature type="transmembrane region" description="Helical" evidence="8">
    <location>
        <begin position="638"/>
        <end position="662"/>
    </location>
</feature>
<keyword evidence="6 8" id="KW-0472">Membrane</keyword>
<evidence type="ECO:0000259" key="9">
    <source>
        <dbReference type="Pfam" id="PF04547"/>
    </source>
</evidence>
<dbReference type="Pfam" id="PF04547">
    <property type="entry name" value="Anoctamin"/>
    <property type="match status" value="1"/>
</dbReference>
<dbReference type="InterPro" id="IPR049452">
    <property type="entry name" value="Anoctamin_TM"/>
</dbReference>
<protein>
    <recommendedName>
        <fullName evidence="8">Anoctamin</fullName>
    </recommendedName>
</protein>
<dbReference type="PANTHER" id="PTHR12308:SF73">
    <property type="entry name" value="ANOCTAMIN"/>
    <property type="match status" value="1"/>
</dbReference>
<comment type="subcellular location">
    <subcellularLocation>
        <location evidence="1">Cell membrane</location>
        <topology evidence="1">Multi-pass membrane protein</topology>
    </subcellularLocation>
    <subcellularLocation>
        <location evidence="8">Membrane</location>
        <topology evidence="8">Multi-pass membrane protein</topology>
    </subcellularLocation>
</comment>
<reference evidence="11 12" key="1">
    <citation type="submission" date="2021-06" db="EMBL/GenBank/DDBJ databases">
        <title>Caerostris darwini draft genome.</title>
        <authorList>
            <person name="Kono N."/>
            <person name="Arakawa K."/>
        </authorList>
    </citation>
    <scope>NUCLEOTIDE SEQUENCE [LARGE SCALE GENOMIC DNA]</scope>
</reference>
<dbReference type="InterPro" id="IPR007632">
    <property type="entry name" value="Anoctamin"/>
</dbReference>
<evidence type="ECO:0000256" key="2">
    <source>
        <dbReference type="ARBA" id="ARBA00009671"/>
    </source>
</evidence>
<dbReference type="InterPro" id="IPR032394">
    <property type="entry name" value="Anoct_dimer"/>
</dbReference>
<evidence type="ECO:0000256" key="4">
    <source>
        <dbReference type="ARBA" id="ARBA00022692"/>
    </source>
</evidence>
<feature type="transmembrane region" description="Helical" evidence="8">
    <location>
        <begin position="593"/>
        <end position="618"/>
    </location>
</feature>
<evidence type="ECO:0000313" key="12">
    <source>
        <dbReference type="Proteomes" id="UP001054837"/>
    </source>
</evidence>
<gene>
    <name evidence="11" type="primary">Ano1</name>
    <name evidence="11" type="ORF">CDAR_313351</name>
</gene>
<feature type="transmembrane region" description="Helical" evidence="8">
    <location>
        <begin position="415"/>
        <end position="434"/>
    </location>
</feature>
<feature type="transmembrane region" description="Helical" evidence="8">
    <location>
        <begin position="301"/>
        <end position="320"/>
    </location>
</feature>
<keyword evidence="5 8" id="KW-1133">Transmembrane helix</keyword>
<comment type="similarity">
    <text evidence="2 8">Belongs to the anoctamin family.</text>
</comment>
<dbReference type="AlphaFoldDB" id="A0AAV4SGR0"/>